<dbReference type="Proteomes" id="UP000178187">
    <property type="component" value="Unassembled WGS sequence"/>
</dbReference>
<dbReference type="EMBL" id="MHFR01000050">
    <property type="protein sequence ID" value="OGW96412.1"/>
    <property type="molecule type" value="Genomic_DNA"/>
</dbReference>
<dbReference type="Gene3D" id="2.40.40.10">
    <property type="entry name" value="RlpA-like domain"/>
    <property type="match status" value="1"/>
</dbReference>
<sequence length="112" mass="12774">MHEKVDAIFTSEVVKYGAASWYSESDPHINRHTANGEIFDDTAWTCASWEYPFGTFLEVTNIATWESVVCRVNDRGPAKRLGRRIDLTKSAFRQIGDLRKGLIQVRVISLKK</sequence>
<dbReference type="InterPro" id="IPR009009">
    <property type="entry name" value="RlpA-like_DPBB"/>
</dbReference>
<evidence type="ECO:0000259" key="1">
    <source>
        <dbReference type="Pfam" id="PF03330"/>
    </source>
</evidence>
<dbReference type="CDD" id="cd22268">
    <property type="entry name" value="DPBB_RlpA-like"/>
    <property type="match status" value="1"/>
</dbReference>
<accession>A0A1G1KUD9</accession>
<evidence type="ECO:0000313" key="2">
    <source>
        <dbReference type="EMBL" id="OGW96412.1"/>
    </source>
</evidence>
<protein>
    <recommendedName>
        <fullName evidence="1">RlpA-like protein double-psi beta-barrel domain-containing protein</fullName>
    </recommendedName>
</protein>
<evidence type="ECO:0000313" key="3">
    <source>
        <dbReference type="Proteomes" id="UP000178187"/>
    </source>
</evidence>
<dbReference type="Pfam" id="PF03330">
    <property type="entry name" value="DPBB_1"/>
    <property type="match status" value="1"/>
</dbReference>
<dbReference type="SUPFAM" id="SSF50685">
    <property type="entry name" value="Barwin-like endoglucanases"/>
    <property type="match status" value="1"/>
</dbReference>
<dbReference type="PANTHER" id="PTHR34183">
    <property type="entry name" value="ENDOLYTIC PEPTIDOGLYCAN TRANSGLYCOSYLASE RLPA"/>
    <property type="match status" value="1"/>
</dbReference>
<name>A0A1G1KUD9_9BACT</name>
<comment type="caution">
    <text evidence="2">The sequence shown here is derived from an EMBL/GenBank/DDBJ whole genome shotgun (WGS) entry which is preliminary data.</text>
</comment>
<organism evidence="2 3">
    <name type="scientific">Candidatus Danuiimicrobium aquiferis</name>
    <dbReference type="NCBI Taxonomy" id="1801832"/>
    <lineage>
        <taxon>Bacteria</taxon>
        <taxon>Pseudomonadati</taxon>
        <taxon>Candidatus Omnitrophota</taxon>
        <taxon>Candidatus Danuiimicrobium</taxon>
    </lineage>
</organism>
<gene>
    <name evidence="2" type="ORF">A3G33_00320</name>
</gene>
<proteinExistence type="predicted"/>
<dbReference type="AlphaFoldDB" id="A0A1G1KUD9"/>
<reference evidence="2 3" key="1">
    <citation type="journal article" date="2016" name="Nat. Commun.">
        <title>Thousands of microbial genomes shed light on interconnected biogeochemical processes in an aquifer system.</title>
        <authorList>
            <person name="Anantharaman K."/>
            <person name="Brown C.T."/>
            <person name="Hug L.A."/>
            <person name="Sharon I."/>
            <person name="Castelle C.J."/>
            <person name="Probst A.J."/>
            <person name="Thomas B.C."/>
            <person name="Singh A."/>
            <person name="Wilkins M.J."/>
            <person name="Karaoz U."/>
            <person name="Brodie E.L."/>
            <person name="Williams K.H."/>
            <person name="Hubbard S.S."/>
            <person name="Banfield J.F."/>
        </authorList>
    </citation>
    <scope>NUCLEOTIDE SEQUENCE [LARGE SCALE GENOMIC DNA]</scope>
</reference>
<feature type="domain" description="RlpA-like protein double-psi beta-barrel" evidence="1">
    <location>
        <begin position="17"/>
        <end position="107"/>
    </location>
</feature>
<dbReference type="PANTHER" id="PTHR34183:SF8">
    <property type="entry name" value="ENDOLYTIC PEPTIDOGLYCAN TRANSGLYCOSYLASE RLPA-RELATED"/>
    <property type="match status" value="1"/>
</dbReference>
<dbReference type="InterPro" id="IPR036908">
    <property type="entry name" value="RlpA-like_sf"/>
</dbReference>